<dbReference type="RefSeq" id="WP_058219443.1">
    <property type="nucleotide sequence ID" value="NZ_LKLN01000030.1"/>
</dbReference>
<sequence length="235" mass="28131">MVLSLSWSQPDVIEAKTADYEIVMDFSRVLRLFELYKQDDIDVSEKLFITIEMFFLAPINEIPEEDFQLILEGLTQKIIGDNSREETVERDMKGNILEEEKKFYDFEEDADYIFASFMQDYGIDLIKEREKSNYYWNKVQSGKMSLEKFRNHTMSWDKFNALLTGLSETSKFRRVIEIRQMEIPENATEKERKEIKKAKSAVALKSDRERIEFEMMDLKEQREFMRRKEEELNGQ</sequence>
<dbReference type="EMBL" id="LKLN01000030">
    <property type="protein sequence ID" value="KSU06502.1"/>
    <property type="molecule type" value="Genomic_DNA"/>
</dbReference>
<proteinExistence type="predicted"/>
<gene>
    <name evidence="2" type="ORF">KF282_1093</name>
</gene>
<evidence type="ECO:0000256" key="1">
    <source>
        <dbReference type="SAM" id="Coils"/>
    </source>
</evidence>
<evidence type="ECO:0000313" key="3">
    <source>
        <dbReference type="Proteomes" id="UP000053058"/>
    </source>
</evidence>
<dbReference type="InterPro" id="IPR009660">
    <property type="entry name" value="Phage_A500_Gp15"/>
</dbReference>
<name>A0A0V8CYV3_LACLL</name>
<dbReference type="AlphaFoldDB" id="A0A0V8CYV3"/>
<protein>
    <submittedName>
        <fullName evidence="2">Phage protein</fullName>
    </submittedName>
</protein>
<reference evidence="3" key="1">
    <citation type="submission" date="2015-10" db="EMBL/GenBank/DDBJ databases">
        <title>Draft Genome Sequences of 11 Lactococcus lactis subspecies cremoris strains.</title>
        <authorList>
            <person name="Wels M."/>
            <person name="Backus L."/>
            <person name="Boekhorst J."/>
            <person name="Dijkstra A."/>
            <person name="Beerthuizen M."/>
            <person name="Kelly W."/>
            <person name="Siezen R."/>
            <person name="Bachmann H."/>
            <person name="Van Hijum S."/>
        </authorList>
    </citation>
    <scope>NUCLEOTIDE SEQUENCE [LARGE SCALE GENOMIC DNA]</scope>
    <source>
        <strain evidence="3">KF282</strain>
    </source>
</reference>
<accession>A0A0V8CYV3</accession>
<dbReference type="PATRIC" id="fig|1360.105.peg.2332"/>
<dbReference type="Proteomes" id="UP000053058">
    <property type="component" value="Unassembled WGS sequence"/>
</dbReference>
<dbReference type="Pfam" id="PF06854">
    <property type="entry name" value="Phage_Gp15"/>
    <property type="match status" value="2"/>
</dbReference>
<evidence type="ECO:0000313" key="2">
    <source>
        <dbReference type="EMBL" id="KSU06502.1"/>
    </source>
</evidence>
<feature type="coiled-coil region" evidence="1">
    <location>
        <begin position="201"/>
        <end position="235"/>
    </location>
</feature>
<organism evidence="2 3">
    <name type="scientific">Lactococcus lactis subsp. lactis</name>
    <name type="common">Streptococcus lactis</name>
    <dbReference type="NCBI Taxonomy" id="1360"/>
    <lineage>
        <taxon>Bacteria</taxon>
        <taxon>Bacillati</taxon>
        <taxon>Bacillota</taxon>
        <taxon>Bacilli</taxon>
        <taxon>Lactobacillales</taxon>
        <taxon>Streptococcaceae</taxon>
        <taxon>Lactococcus</taxon>
    </lineage>
</organism>
<comment type="caution">
    <text evidence="2">The sequence shown here is derived from an EMBL/GenBank/DDBJ whole genome shotgun (WGS) entry which is preliminary data.</text>
</comment>
<keyword evidence="1" id="KW-0175">Coiled coil</keyword>